<sequence>MALSVSAVLMLAVIVVLLVRRSGLNVMHAIVCMLFGFYLAGSNMAPTIDNFSESVAEMISDLSF</sequence>
<dbReference type="AlphaFoldDB" id="A0A3A9ZFX0"/>
<reference evidence="1 2" key="1">
    <citation type="journal article" date="2014" name="Int. J. Syst. Evol. Microbiol.">
        <title>Streptomyces hoynatensis sp. nov., isolated from deep marine sediment.</title>
        <authorList>
            <person name="Veyisoglu A."/>
            <person name="Sahin N."/>
        </authorList>
    </citation>
    <scope>NUCLEOTIDE SEQUENCE [LARGE SCALE GENOMIC DNA]</scope>
    <source>
        <strain evidence="1 2">KCTC 29097</strain>
    </source>
</reference>
<proteinExistence type="predicted"/>
<dbReference type="Proteomes" id="UP000272474">
    <property type="component" value="Unassembled WGS sequence"/>
</dbReference>
<evidence type="ECO:0000313" key="1">
    <source>
        <dbReference type="EMBL" id="RKN47069.1"/>
    </source>
</evidence>
<protein>
    <recommendedName>
        <fullName evidence="3">DUF2304 family protein</fullName>
    </recommendedName>
</protein>
<dbReference type="RefSeq" id="WP_120674870.1">
    <property type="nucleotide sequence ID" value="NZ_RBAL01000001.1"/>
</dbReference>
<dbReference type="EMBL" id="RBAL01000001">
    <property type="protein sequence ID" value="RKN47069.1"/>
    <property type="molecule type" value="Genomic_DNA"/>
</dbReference>
<organism evidence="1 2">
    <name type="scientific">Streptomyces hoynatensis</name>
    <dbReference type="NCBI Taxonomy" id="1141874"/>
    <lineage>
        <taxon>Bacteria</taxon>
        <taxon>Bacillati</taxon>
        <taxon>Actinomycetota</taxon>
        <taxon>Actinomycetes</taxon>
        <taxon>Kitasatosporales</taxon>
        <taxon>Streptomycetaceae</taxon>
        <taxon>Streptomyces</taxon>
    </lineage>
</organism>
<name>A0A3A9ZFX0_9ACTN</name>
<comment type="caution">
    <text evidence="1">The sequence shown here is derived from an EMBL/GenBank/DDBJ whole genome shotgun (WGS) entry which is preliminary data.</text>
</comment>
<evidence type="ECO:0008006" key="3">
    <source>
        <dbReference type="Google" id="ProtNLM"/>
    </source>
</evidence>
<accession>A0A3A9ZFX0</accession>
<evidence type="ECO:0000313" key="2">
    <source>
        <dbReference type="Proteomes" id="UP000272474"/>
    </source>
</evidence>
<keyword evidence="2" id="KW-1185">Reference proteome</keyword>
<gene>
    <name evidence="1" type="ORF">D7294_02495</name>
</gene>
<dbReference type="OrthoDB" id="3873606at2"/>